<dbReference type="Proteomes" id="UP000306584">
    <property type="component" value="Unassembled WGS sequence"/>
</dbReference>
<comment type="subcellular location">
    <subcellularLocation>
        <location evidence="1">Membrane</location>
        <topology evidence="1">Multi-pass membrane protein</topology>
    </subcellularLocation>
</comment>
<dbReference type="Pfam" id="PF04479">
    <property type="entry name" value="RTA1"/>
    <property type="match status" value="1"/>
</dbReference>
<protein>
    <submittedName>
        <fullName evidence="6">RTA1 like protein</fullName>
    </submittedName>
</protein>
<gene>
    <name evidence="6" type="ORF">D6D01_03109</name>
</gene>
<sequence>MSCARRLTSTPLAERSPLQLLRWTYILSFILLASIRIMVDNIWGYEPIVPLAVAAAAVFGLGAAIHLIQAIYYRTKFYVAFIVGAFMMTLGYVLRILFVLHPNNIALYALQNIFILLPPSLYAATLYMTYSRLVVLVDEPQASILRPQMVTNFFVCIDMFSFLATAGGGAMISVEEMAPTGKKLEILGLALQLLSFCLFLAIAIVFRIRIRKTVTEAATKKHGRYSWKTLHSLLMAAAVLIIIRATYRIIEFSETEVFVGTLMRREGYAYVLDAVPMFTLQTMFSVAHAGQVLPRKGEGREKIEGYLGITADR</sequence>
<evidence type="ECO:0000256" key="4">
    <source>
        <dbReference type="ARBA" id="ARBA00023136"/>
    </source>
</evidence>
<feature type="transmembrane region" description="Helical" evidence="5">
    <location>
        <begin position="149"/>
        <end position="174"/>
    </location>
</feature>
<keyword evidence="3 5" id="KW-1133">Transmembrane helix</keyword>
<comment type="caution">
    <text evidence="6">The sequence shown here is derived from an EMBL/GenBank/DDBJ whole genome shotgun (WGS) entry which is preliminary data.</text>
</comment>
<dbReference type="EMBL" id="QZBD01000081">
    <property type="protein sequence ID" value="THY30747.1"/>
    <property type="molecule type" value="Genomic_DNA"/>
</dbReference>
<feature type="transmembrane region" description="Helical" evidence="5">
    <location>
        <begin position="105"/>
        <end position="128"/>
    </location>
</feature>
<dbReference type="PANTHER" id="PTHR31465">
    <property type="entry name" value="PROTEIN RTA1-RELATED"/>
    <property type="match status" value="1"/>
</dbReference>
<feature type="transmembrane region" description="Helical" evidence="5">
    <location>
        <begin position="186"/>
        <end position="208"/>
    </location>
</feature>
<dbReference type="GO" id="GO:0016020">
    <property type="term" value="C:membrane"/>
    <property type="evidence" value="ECO:0007669"/>
    <property type="project" value="UniProtKB-SubCell"/>
</dbReference>
<keyword evidence="4 5" id="KW-0472">Membrane</keyword>
<reference evidence="6 7" key="1">
    <citation type="submission" date="2018-10" db="EMBL/GenBank/DDBJ databases">
        <title>Fifty Aureobasidium pullulans genomes reveal a recombining polyextremotolerant generalist.</title>
        <authorList>
            <person name="Gostincar C."/>
            <person name="Turk M."/>
            <person name="Zajc J."/>
            <person name="Gunde-Cimerman N."/>
        </authorList>
    </citation>
    <scope>NUCLEOTIDE SEQUENCE [LARGE SCALE GENOMIC DNA]</scope>
    <source>
        <strain evidence="6 7">EXF-6604</strain>
    </source>
</reference>
<dbReference type="InterPro" id="IPR007568">
    <property type="entry name" value="RTA1"/>
</dbReference>
<dbReference type="AlphaFoldDB" id="A0A4S9LM29"/>
<evidence type="ECO:0000256" key="1">
    <source>
        <dbReference type="ARBA" id="ARBA00004141"/>
    </source>
</evidence>
<evidence type="ECO:0000313" key="7">
    <source>
        <dbReference type="Proteomes" id="UP000306584"/>
    </source>
</evidence>
<feature type="transmembrane region" description="Helical" evidence="5">
    <location>
        <begin position="51"/>
        <end position="72"/>
    </location>
</feature>
<evidence type="ECO:0000256" key="5">
    <source>
        <dbReference type="SAM" id="Phobius"/>
    </source>
</evidence>
<organism evidence="6 7">
    <name type="scientific">Aureobasidium pullulans</name>
    <name type="common">Black yeast</name>
    <name type="synonym">Pullularia pullulans</name>
    <dbReference type="NCBI Taxonomy" id="5580"/>
    <lineage>
        <taxon>Eukaryota</taxon>
        <taxon>Fungi</taxon>
        <taxon>Dikarya</taxon>
        <taxon>Ascomycota</taxon>
        <taxon>Pezizomycotina</taxon>
        <taxon>Dothideomycetes</taxon>
        <taxon>Dothideomycetidae</taxon>
        <taxon>Dothideales</taxon>
        <taxon>Saccotheciaceae</taxon>
        <taxon>Aureobasidium</taxon>
    </lineage>
</organism>
<evidence type="ECO:0000256" key="3">
    <source>
        <dbReference type="ARBA" id="ARBA00022989"/>
    </source>
</evidence>
<feature type="transmembrane region" description="Helical" evidence="5">
    <location>
        <begin position="20"/>
        <end position="39"/>
    </location>
</feature>
<evidence type="ECO:0000313" key="6">
    <source>
        <dbReference type="EMBL" id="THY30747.1"/>
    </source>
</evidence>
<keyword evidence="2 5" id="KW-0812">Transmembrane</keyword>
<feature type="transmembrane region" description="Helical" evidence="5">
    <location>
        <begin position="229"/>
        <end position="247"/>
    </location>
</feature>
<proteinExistence type="predicted"/>
<name>A0A4S9LM29_AURPU</name>
<accession>A0A4S9LM29</accession>
<feature type="transmembrane region" description="Helical" evidence="5">
    <location>
        <begin position="79"/>
        <end position="99"/>
    </location>
</feature>
<dbReference type="PANTHER" id="PTHR31465:SF1">
    <property type="entry name" value="PROTEIN RTA1-RELATED"/>
    <property type="match status" value="1"/>
</dbReference>
<evidence type="ECO:0000256" key="2">
    <source>
        <dbReference type="ARBA" id="ARBA00022692"/>
    </source>
</evidence>